<dbReference type="GO" id="GO:0051598">
    <property type="term" value="P:meiotic recombination checkpoint signaling"/>
    <property type="evidence" value="ECO:0007669"/>
    <property type="project" value="TreeGrafter"/>
</dbReference>
<dbReference type="InterPro" id="IPR058249">
    <property type="entry name" value="Pch2_C"/>
</dbReference>
<accession>A0AAD2CD05</accession>
<dbReference type="GO" id="GO:0016887">
    <property type="term" value="F:ATP hydrolysis activity"/>
    <property type="evidence" value="ECO:0007669"/>
    <property type="project" value="InterPro"/>
</dbReference>
<keyword evidence="2" id="KW-0547">Nucleotide-binding</keyword>
<dbReference type="Proteomes" id="UP001295423">
    <property type="component" value="Unassembled WGS sequence"/>
</dbReference>
<evidence type="ECO:0000256" key="2">
    <source>
        <dbReference type="ARBA" id="ARBA00022741"/>
    </source>
</evidence>
<gene>
    <name evidence="6" type="ORF">CYCCA115_LOCUS1909</name>
</gene>
<name>A0AAD2CD05_9STRA</name>
<dbReference type="SMART" id="SM00382">
    <property type="entry name" value="AAA"/>
    <property type="match status" value="1"/>
</dbReference>
<feature type="domain" description="AAA+ ATPase" evidence="5">
    <location>
        <begin position="161"/>
        <end position="314"/>
    </location>
</feature>
<evidence type="ECO:0000313" key="7">
    <source>
        <dbReference type="Proteomes" id="UP001295423"/>
    </source>
</evidence>
<dbReference type="Gene3D" id="3.40.50.300">
    <property type="entry name" value="P-loop containing nucleotide triphosphate hydrolases"/>
    <property type="match status" value="1"/>
</dbReference>
<comment type="similarity">
    <text evidence="1">Belongs to the AAA ATPase family. PCH2 subfamily.</text>
</comment>
<dbReference type="AlphaFoldDB" id="A0AAD2CD05"/>
<dbReference type="PANTHER" id="PTHR45991:SF1">
    <property type="entry name" value="PACHYTENE CHECKPOINT PROTEIN 2 HOMOLOG"/>
    <property type="match status" value="1"/>
</dbReference>
<proteinExistence type="inferred from homology"/>
<dbReference type="GO" id="GO:0007131">
    <property type="term" value="P:reciprocal meiotic recombination"/>
    <property type="evidence" value="ECO:0007669"/>
    <property type="project" value="TreeGrafter"/>
</dbReference>
<evidence type="ECO:0000259" key="5">
    <source>
        <dbReference type="SMART" id="SM00382"/>
    </source>
</evidence>
<keyword evidence="4" id="KW-0469">Meiosis</keyword>
<dbReference type="InterPro" id="IPR027417">
    <property type="entry name" value="P-loop_NTPase"/>
</dbReference>
<evidence type="ECO:0000256" key="3">
    <source>
        <dbReference type="ARBA" id="ARBA00022840"/>
    </source>
</evidence>
<dbReference type="InterPro" id="IPR044539">
    <property type="entry name" value="Pch2-like"/>
</dbReference>
<dbReference type="GO" id="GO:0005524">
    <property type="term" value="F:ATP binding"/>
    <property type="evidence" value="ECO:0007669"/>
    <property type="project" value="UniProtKB-KW"/>
</dbReference>
<dbReference type="Pfam" id="PF00004">
    <property type="entry name" value="AAA"/>
    <property type="match status" value="1"/>
</dbReference>
<protein>
    <recommendedName>
        <fullName evidence="5">AAA+ ATPase domain-containing protein</fullName>
    </recommendedName>
</protein>
<evidence type="ECO:0000313" key="6">
    <source>
        <dbReference type="EMBL" id="CAJ1930344.1"/>
    </source>
</evidence>
<dbReference type="Pfam" id="PF23242">
    <property type="entry name" value="AAA_lid_TRIP13_C"/>
    <property type="match status" value="1"/>
</dbReference>
<keyword evidence="7" id="KW-1185">Reference proteome</keyword>
<dbReference type="EMBL" id="CAKOGP040000113">
    <property type="protein sequence ID" value="CAJ1930344.1"/>
    <property type="molecule type" value="Genomic_DNA"/>
</dbReference>
<dbReference type="SUPFAM" id="SSF52540">
    <property type="entry name" value="P-loop containing nucleoside triphosphate hydrolases"/>
    <property type="match status" value="1"/>
</dbReference>
<dbReference type="InterPro" id="IPR003593">
    <property type="entry name" value="AAA+_ATPase"/>
</dbReference>
<comment type="caution">
    <text evidence="6">The sequence shown here is derived from an EMBL/GenBank/DDBJ whole genome shotgun (WGS) entry which is preliminary data.</text>
</comment>
<evidence type="ECO:0000256" key="1">
    <source>
        <dbReference type="ARBA" id="ARBA00007271"/>
    </source>
</evidence>
<organism evidence="6 7">
    <name type="scientific">Cylindrotheca closterium</name>
    <dbReference type="NCBI Taxonomy" id="2856"/>
    <lineage>
        <taxon>Eukaryota</taxon>
        <taxon>Sar</taxon>
        <taxon>Stramenopiles</taxon>
        <taxon>Ochrophyta</taxon>
        <taxon>Bacillariophyta</taxon>
        <taxon>Bacillariophyceae</taxon>
        <taxon>Bacillariophycidae</taxon>
        <taxon>Bacillariales</taxon>
        <taxon>Bacillariaceae</taxon>
        <taxon>Cylindrotheca</taxon>
    </lineage>
</organism>
<sequence>MLEQNKLLHIEVAVKPSCLVPLPKIKELWQVFCSSDFNSEGLMDGNEVNLDKLPQEIQQSCAKASIVDDSNEISHFAAGDSFTIHIFVLSQEESCTEELEPEGGDGEWVSGADSLTIPHASLENLWESLIFEEGLKRQLLDYAQSALLFSDKMVSSTIVNWNRILLLHGLPGTGKTSLCRALTHKLGIRLSGRFPRATLLEIRSHSLFSKWFSTSGKLVSTLFQMVKDMVLDDPDALVCVLIDEVESLAASRDSSSGGDPGDAMRAVNSLLTSLDKLKPFPNVLVMATTNLHLTGSVDAAFVDRCDLLLQVKMPPVKARYRIFMSCILELARVGILEIGEGDNSYFMPYHEDQSSRQSNKLSSKLLACATSAEGLSGRSLRRLPLQAHAKYLGKYQLQVVSCIEFLEALSNAIDDEQKARREMKRGKED</sequence>
<reference evidence="6" key="1">
    <citation type="submission" date="2023-08" db="EMBL/GenBank/DDBJ databases">
        <authorList>
            <person name="Audoor S."/>
            <person name="Bilcke G."/>
        </authorList>
    </citation>
    <scope>NUCLEOTIDE SEQUENCE</scope>
</reference>
<dbReference type="PANTHER" id="PTHR45991">
    <property type="entry name" value="PACHYTENE CHECKPOINT PROTEIN 2"/>
    <property type="match status" value="1"/>
</dbReference>
<dbReference type="GO" id="GO:0005694">
    <property type="term" value="C:chromosome"/>
    <property type="evidence" value="ECO:0007669"/>
    <property type="project" value="TreeGrafter"/>
</dbReference>
<evidence type="ECO:0000256" key="4">
    <source>
        <dbReference type="ARBA" id="ARBA00023254"/>
    </source>
</evidence>
<dbReference type="GO" id="GO:0005634">
    <property type="term" value="C:nucleus"/>
    <property type="evidence" value="ECO:0007669"/>
    <property type="project" value="TreeGrafter"/>
</dbReference>
<dbReference type="InterPro" id="IPR003959">
    <property type="entry name" value="ATPase_AAA_core"/>
</dbReference>
<keyword evidence="3" id="KW-0067">ATP-binding</keyword>